<keyword evidence="6" id="KW-0862">Zinc</keyword>
<evidence type="ECO:0000259" key="10">
    <source>
        <dbReference type="PROSITE" id="PS51160"/>
    </source>
</evidence>
<evidence type="ECO:0000256" key="5">
    <source>
        <dbReference type="ARBA" id="ARBA00022771"/>
    </source>
</evidence>
<comment type="catalytic activity">
    <reaction evidence="7">
        <text>C-terminal L-cysteinyl-[HypE protein] + carbamoyl phosphate + ATP + H2O = C-terminal S-carboxamide-L-cysteinyl-[HypE protein] + AMP + phosphate + diphosphate + H(+)</text>
        <dbReference type="Rhea" id="RHEA:55636"/>
        <dbReference type="Rhea" id="RHEA-COMP:14247"/>
        <dbReference type="Rhea" id="RHEA-COMP:14392"/>
        <dbReference type="ChEBI" id="CHEBI:15377"/>
        <dbReference type="ChEBI" id="CHEBI:15378"/>
        <dbReference type="ChEBI" id="CHEBI:30616"/>
        <dbReference type="ChEBI" id="CHEBI:33019"/>
        <dbReference type="ChEBI" id="CHEBI:43474"/>
        <dbReference type="ChEBI" id="CHEBI:58228"/>
        <dbReference type="ChEBI" id="CHEBI:76913"/>
        <dbReference type="ChEBI" id="CHEBI:139126"/>
        <dbReference type="ChEBI" id="CHEBI:456215"/>
    </reaction>
</comment>
<sequence length="760" mass="84044">MATTTLHLHIQGQVQGVGFRPFVYRLALEMGLKGWVNNGVDGVHIEVCGADDTIQHFARGVVAGAPALARITAIHQQVLPLQTFPDFRIIASESLSIPQLLLTPDFGLCTDCKSELHQAQNFRYGYAFITCTNCGPRYSIITGLPYDRPLTTMRDFRMCPTCQTEYDDPLNRRYYAQTNSCPACGIQLQYVEGKNDTSENNEAALQTAIAALNAGKIVAVKGIGGFLLLADATNANTINLLRQRKQRPSKPFALLYPNLEILASDVILSSEATAALQSSVAPIVLLPLQPQPKSGVQVAALAPGLRRLGVMLPYAPLLELIGTALGRPLVATSGNLSHTPIEYTNEQALERLSGIADGILLHNREIVVPQDDSVLVFTPLQQQKIVIRRSRGLAPTLLLPHFHPQNGLLAMGALLKSTFAFTHQNNLYLSQYLGDLEDFDTQQNYQLTLQHLLGTLQVEPTCILVDLHPAYASSQLGREMAETRGLPVVPIQHHLAHFGAVLAEHNLLNQTERVLGVIWDGVGLGEDGQIWGGEFFVYHQKQFERKSHFQYFPYFMGDKMAREPRLAALAILGPDPILEPKFSATEWANYQVLWQKKHVVQTSSMGRIFDAVAALLGVLDVQTYEGEAALRLEELAWTYWQDGNPMPNSYIFDAQISTQHLLLQIKSDVEAELPRNLIAFKFHFSLIELIKTIATAEQVQRIAFSGGVWQNGLLVDLALSQLNGFQLYFHQEVSPNDEGVALGQVAVFEIQVRPAKQAVL</sequence>
<dbReference type="Pfam" id="PF07503">
    <property type="entry name" value="zf-HYPF"/>
    <property type="match status" value="2"/>
</dbReference>
<dbReference type="InterPro" id="IPR017945">
    <property type="entry name" value="DHBP_synth_RibB-like_a/b_dom"/>
</dbReference>
<evidence type="ECO:0000256" key="8">
    <source>
        <dbReference type="PIRNR" id="PIRNR006256"/>
    </source>
</evidence>
<dbReference type="AlphaFoldDB" id="F4KPU3"/>
<evidence type="ECO:0000256" key="9">
    <source>
        <dbReference type="PROSITE-ProRule" id="PRU00520"/>
    </source>
</evidence>
<evidence type="ECO:0000256" key="7">
    <source>
        <dbReference type="ARBA" id="ARBA00048220"/>
    </source>
</evidence>
<reference evidence="12 13" key="1">
    <citation type="journal article" date="2011" name="Stand. Genomic Sci.">
        <title>Complete genome sequence of Haliscomenobacter hydrossis type strain (O).</title>
        <authorList>
            <consortium name="US DOE Joint Genome Institute (JGI-PGF)"/>
            <person name="Daligault H."/>
            <person name="Lapidus A."/>
            <person name="Zeytun A."/>
            <person name="Nolan M."/>
            <person name="Lucas S."/>
            <person name="Del Rio T.G."/>
            <person name="Tice H."/>
            <person name="Cheng J.F."/>
            <person name="Tapia R."/>
            <person name="Han C."/>
            <person name="Goodwin L."/>
            <person name="Pitluck S."/>
            <person name="Liolios K."/>
            <person name="Pagani I."/>
            <person name="Ivanova N."/>
            <person name="Huntemann M."/>
            <person name="Mavromatis K."/>
            <person name="Mikhailova N."/>
            <person name="Pati A."/>
            <person name="Chen A."/>
            <person name="Palaniappan K."/>
            <person name="Land M."/>
            <person name="Hauser L."/>
            <person name="Brambilla E.M."/>
            <person name="Rohde M."/>
            <person name="Verbarg S."/>
            <person name="Goker M."/>
            <person name="Bristow J."/>
            <person name="Eisen J.A."/>
            <person name="Markowitz V."/>
            <person name="Hugenholtz P."/>
            <person name="Kyrpides N.C."/>
            <person name="Klenk H.P."/>
            <person name="Woyke T."/>
        </authorList>
    </citation>
    <scope>NUCLEOTIDE SEQUENCE [LARGE SCALE GENOMIC DNA]</scope>
    <source>
        <strain evidence="13">ATCC 27775 / DSM 1100 / LMG 10767 / O</strain>
    </source>
</reference>
<dbReference type="EC" id="6.2.-.-" evidence="8"/>
<feature type="domain" description="YrdC-like" evidence="11">
    <location>
        <begin position="202"/>
        <end position="392"/>
    </location>
</feature>
<dbReference type="RefSeq" id="WP_013766731.1">
    <property type="nucleotide sequence ID" value="NC_015510.1"/>
</dbReference>
<organism evidence="12 13">
    <name type="scientific">Haliscomenobacter hydrossis (strain ATCC 27775 / DSM 1100 / LMG 10767 / O)</name>
    <dbReference type="NCBI Taxonomy" id="760192"/>
    <lineage>
        <taxon>Bacteria</taxon>
        <taxon>Pseudomonadati</taxon>
        <taxon>Bacteroidota</taxon>
        <taxon>Saprospiria</taxon>
        <taxon>Saprospirales</taxon>
        <taxon>Haliscomenobacteraceae</taxon>
        <taxon>Haliscomenobacter</taxon>
    </lineage>
</organism>
<feature type="active site" evidence="9">
    <location>
        <position position="20"/>
    </location>
</feature>
<evidence type="ECO:0000256" key="3">
    <source>
        <dbReference type="ARBA" id="ARBA00022598"/>
    </source>
</evidence>
<dbReference type="Gene3D" id="3.90.870.50">
    <property type="match status" value="1"/>
</dbReference>
<dbReference type="InterPro" id="IPR004421">
    <property type="entry name" value="Carbamoyltransferase_HypF"/>
</dbReference>
<dbReference type="Gene3D" id="3.30.420.40">
    <property type="match status" value="1"/>
</dbReference>
<dbReference type="PROSITE" id="PS00150">
    <property type="entry name" value="ACYLPHOSPHATASE_1"/>
    <property type="match status" value="1"/>
</dbReference>
<dbReference type="UniPathway" id="UPA00335"/>
<dbReference type="Gene3D" id="3.30.110.120">
    <property type="match status" value="1"/>
</dbReference>
<proteinExistence type="inferred from homology"/>
<dbReference type="GO" id="GO:0003998">
    <property type="term" value="F:acylphosphatase activity"/>
    <property type="evidence" value="ECO:0007669"/>
    <property type="project" value="UniProtKB-EC"/>
</dbReference>
<evidence type="ECO:0000256" key="2">
    <source>
        <dbReference type="ARBA" id="ARBA00008097"/>
    </source>
</evidence>
<keyword evidence="5" id="KW-0863">Zinc-finger</keyword>
<feature type="active site" evidence="9">
    <location>
        <position position="38"/>
    </location>
</feature>
<dbReference type="Proteomes" id="UP000008461">
    <property type="component" value="Chromosome"/>
</dbReference>
<evidence type="ECO:0000259" key="11">
    <source>
        <dbReference type="PROSITE" id="PS51163"/>
    </source>
</evidence>
<dbReference type="PROSITE" id="PS51163">
    <property type="entry name" value="YRDC"/>
    <property type="match status" value="1"/>
</dbReference>
<dbReference type="SUPFAM" id="SSF55821">
    <property type="entry name" value="YrdC/RibB"/>
    <property type="match status" value="1"/>
</dbReference>
<dbReference type="GO" id="GO:0016743">
    <property type="term" value="F:carboxyl- or carbamoyltransferase activity"/>
    <property type="evidence" value="ECO:0007669"/>
    <property type="project" value="UniProtKB-UniRule"/>
</dbReference>
<comment type="catalytic activity">
    <reaction evidence="9">
        <text>an acyl phosphate + H2O = a carboxylate + phosphate + H(+)</text>
        <dbReference type="Rhea" id="RHEA:14965"/>
        <dbReference type="ChEBI" id="CHEBI:15377"/>
        <dbReference type="ChEBI" id="CHEBI:15378"/>
        <dbReference type="ChEBI" id="CHEBI:29067"/>
        <dbReference type="ChEBI" id="CHEBI:43474"/>
        <dbReference type="ChEBI" id="CHEBI:59918"/>
        <dbReference type="EC" id="3.6.1.7"/>
    </reaction>
</comment>
<dbReference type="eggNOG" id="COG0068">
    <property type="taxonomic scope" value="Bacteria"/>
</dbReference>
<dbReference type="GO" id="GO:0008270">
    <property type="term" value="F:zinc ion binding"/>
    <property type="evidence" value="ECO:0007669"/>
    <property type="project" value="UniProtKB-KW"/>
</dbReference>
<gene>
    <name evidence="12" type="ordered locus">Halhy_4349</name>
</gene>
<dbReference type="GO" id="GO:0051604">
    <property type="term" value="P:protein maturation"/>
    <property type="evidence" value="ECO:0007669"/>
    <property type="project" value="TreeGrafter"/>
</dbReference>
<dbReference type="InterPro" id="IPR011125">
    <property type="entry name" value="Znf_HypF"/>
</dbReference>
<feature type="domain" description="Acylphosphatase-like" evidence="10">
    <location>
        <begin position="5"/>
        <end position="91"/>
    </location>
</feature>
<dbReference type="EMBL" id="CP002691">
    <property type="protein sequence ID" value="AEE52193.1"/>
    <property type="molecule type" value="Genomic_DNA"/>
</dbReference>
<dbReference type="GO" id="GO:0016874">
    <property type="term" value="F:ligase activity"/>
    <property type="evidence" value="ECO:0007669"/>
    <property type="project" value="UniProtKB-UniRule"/>
</dbReference>
<dbReference type="STRING" id="760192.Halhy_4349"/>
<comment type="similarity">
    <text evidence="2 8">Belongs to the carbamoyltransferase HypF family.</text>
</comment>
<keyword evidence="3" id="KW-0436">Ligase</keyword>
<accession>F4KPU3</accession>
<dbReference type="InterPro" id="IPR017968">
    <property type="entry name" value="Acylphosphatase_CS"/>
</dbReference>
<dbReference type="InterPro" id="IPR051060">
    <property type="entry name" value="Carbamoyltrans_HypF-like"/>
</dbReference>
<reference key="2">
    <citation type="submission" date="2011-04" db="EMBL/GenBank/DDBJ databases">
        <title>Complete sequence of chromosome of Haliscomenobacter hydrossis DSM 1100.</title>
        <authorList>
            <consortium name="US DOE Joint Genome Institute (JGI-PGF)"/>
            <person name="Lucas S."/>
            <person name="Han J."/>
            <person name="Lapidus A."/>
            <person name="Bruce D."/>
            <person name="Goodwin L."/>
            <person name="Pitluck S."/>
            <person name="Peters L."/>
            <person name="Kyrpides N."/>
            <person name="Mavromatis K."/>
            <person name="Ivanova N."/>
            <person name="Ovchinnikova G."/>
            <person name="Pagani I."/>
            <person name="Daligault H."/>
            <person name="Detter J.C."/>
            <person name="Han C."/>
            <person name="Land M."/>
            <person name="Hauser L."/>
            <person name="Markowitz V."/>
            <person name="Cheng J.-F."/>
            <person name="Hugenholtz P."/>
            <person name="Woyke T."/>
            <person name="Wu D."/>
            <person name="Verbarg S."/>
            <person name="Frueling A."/>
            <person name="Brambilla E."/>
            <person name="Klenk H.-P."/>
            <person name="Eisen J.A."/>
        </authorList>
    </citation>
    <scope>NUCLEOTIDE SEQUENCE</scope>
    <source>
        <strain>DSM 1100</strain>
    </source>
</reference>
<evidence type="ECO:0000313" key="13">
    <source>
        <dbReference type="Proteomes" id="UP000008461"/>
    </source>
</evidence>
<dbReference type="InterPro" id="IPR006070">
    <property type="entry name" value="Sua5-like_dom"/>
</dbReference>
<evidence type="ECO:0000256" key="4">
    <source>
        <dbReference type="ARBA" id="ARBA00022723"/>
    </source>
</evidence>
<dbReference type="InterPro" id="IPR036046">
    <property type="entry name" value="Acylphosphatase-like_dom_sf"/>
</dbReference>
<evidence type="ECO:0000256" key="6">
    <source>
        <dbReference type="ARBA" id="ARBA00022833"/>
    </source>
</evidence>
<dbReference type="SUPFAM" id="SSF54975">
    <property type="entry name" value="Acylphosphatase/BLUF domain-like"/>
    <property type="match status" value="1"/>
</dbReference>
<evidence type="ECO:0000313" key="12">
    <source>
        <dbReference type="EMBL" id="AEE52193.1"/>
    </source>
</evidence>
<dbReference type="Pfam" id="PF01300">
    <property type="entry name" value="Sua5_yciO_yrdC"/>
    <property type="match status" value="1"/>
</dbReference>
<dbReference type="InterPro" id="IPR001792">
    <property type="entry name" value="Acylphosphatase-like_dom"/>
</dbReference>
<keyword evidence="9" id="KW-0378">Hydrolase</keyword>
<name>F4KPU3_HALH1</name>
<comment type="pathway">
    <text evidence="1">Protein modification; [NiFe] hydrogenase maturation.</text>
</comment>
<dbReference type="GO" id="GO:0003725">
    <property type="term" value="F:double-stranded RNA binding"/>
    <property type="evidence" value="ECO:0007669"/>
    <property type="project" value="InterPro"/>
</dbReference>
<dbReference type="NCBIfam" id="TIGR00143">
    <property type="entry name" value="hypF"/>
    <property type="match status" value="1"/>
</dbReference>
<keyword evidence="4" id="KW-0479">Metal-binding</keyword>
<dbReference type="KEGG" id="hhy:Halhy_4349"/>
<dbReference type="InterPro" id="IPR041440">
    <property type="entry name" value="HypF_C"/>
</dbReference>
<protein>
    <recommendedName>
        <fullName evidence="8">Carbamoyltransferase</fullName>
        <ecNumber evidence="8">6.2.-.-</ecNumber>
    </recommendedName>
</protein>
<dbReference type="Pfam" id="PF22521">
    <property type="entry name" value="HypF_C_2"/>
    <property type="match status" value="1"/>
</dbReference>
<dbReference type="PANTHER" id="PTHR42959:SF1">
    <property type="entry name" value="CARBAMOYLTRANSFERASE HYPF"/>
    <property type="match status" value="1"/>
</dbReference>
<evidence type="ECO:0000256" key="1">
    <source>
        <dbReference type="ARBA" id="ARBA00004711"/>
    </source>
</evidence>
<dbReference type="Pfam" id="PF00708">
    <property type="entry name" value="Acylphosphatase"/>
    <property type="match status" value="1"/>
</dbReference>
<dbReference type="PANTHER" id="PTHR42959">
    <property type="entry name" value="CARBAMOYLTRANSFERASE"/>
    <property type="match status" value="1"/>
</dbReference>
<dbReference type="PROSITE" id="PS51160">
    <property type="entry name" value="ACYLPHOSPHATASE_3"/>
    <property type="match status" value="1"/>
</dbReference>
<dbReference type="PIRSF" id="PIRSF006256">
    <property type="entry name" value="CMPcnvr_hdrg_mat"/>
    <property type="match status" value="1"/>
</dbReference>
<keyword evidence="13" id="KW-1185">Reference proteome</keyword>
<dbReference type="Gene3D" id="3.30.420.360">
    <property type="match status" value="1"/>
</dbReference>
<dbReference type="InterPro" id="IPR055128">
    <property type="entry name" value="HypF_C_2"/>
</dbReference>
<dbReference type="Pfam" id="PF17788">
    <property type="entry name" value="HypF_C"/>
    <property type="match status" value="1"/>
</dbReference>
<dbReference type="HOGENOM" id="CLU_009164_0_0_10"/>